<dbReference type="EMBL" id="VSRR010005260">
    <property type="protein sequence ID" value="MPC41973.1"/>
    <property type="molecule type" value="Genomic_DNA"/>
</dbReference>
<gene>
    <name evidence="2" type="ORF">E2C01_035584</name>
</gene>
<evidence type="ECO:0000256" key="1">
    <source>
        <dbReference type="SAM" id="MobiDB-lite"/>
    </source>
</evidence>
<keyword evidence="3" id="KW-1185">Reference proteome</keyword>
<feature type="region of interest" description="Disordered" evidence="1">
    <location>
        <begin position="79"/>
        <end position="102"/>
    </location>
</feature>
<protein>
    <submittedName>
        <fullName evidence="2">Uncharacterized protein</fullName>
    </submittedName>
</protein>
<dbReference type="Proteomes" id="UP000324222">
    <property type="component" value="Unassembled WGS sequence"/>
</dbReference>
<proteinExistence type="predicted"/>
<organism evidence="2 3">
    <name type="scientific">Portunus trituberculatus</name>
    <name type="common">Swimming crab</name>
    <name type="synonym">Neptunus trituberculatus</name>
    <dbReference type="NCBI Taxonomy" id="210409"/>
    <lineage>
        <taxon>Eukaryota</taxon>
        <taxon>Metazoa</taxon>
        <taxon>Ecdysozoa</taxon>
        <taxon>Arthropoda</taxon>
        <taxon>Crustacea</taxon>
        <taxon>Multicrustacea</taxon>
        <taxon>Malacostraca</taxon>
        <taxon>Eumalacostraca</taxon>
        <taxon>Eucarida</taxon>
        <taxon>Decapoda</taxon>
        <taxon>Pleocyemata</taxon>
        <taxon>Brachyura</taxon>
        <taxon>Eubrachyura</taxon>
        <taxon>Portunoidea</taxon>
        <taxon>Portunidae</taxon>
        <taxon>Portuninae</taxon>
        <taxon>Portunus</taxon>
    </lineage>
</organism>
<feature type="region of interest" description="Disordered" evidence="1">
    <location>
        <begin position="125"/>
        <end position="151"/>
    </location>
</feature>
<name>A0A5B7FA61_PORTR</name>
<sequence length="177" mass="18973">MARVVEKIFCITSFTTTTTTTSTTTSFLTLQAGTSSVTEITAITVTVGNLLSRDASGHYRSSPPSLLLVEVRRLLPAARARQKPGEAATSRPHTRFGRGQFAEPPTRSITVLNKQCFQVMSAPRRQEACDPRPAGSPPPCTTTSLKRPGPEYHLALPEAGREIAGAGRRPSSAIMHG</sequence>
<accession>A0A5B7FA61</accession>
<reference evidence="2 3" key="1">
    <citation type="submission" date="2019-05" db="EMBL/GenBank/DDBJ databases">
        <title>Another draft genome of Portunus trituberculatus and its Hox gene families provides insights of decapod evolution.</title>
        <authorList>
            <person name="Jeong J.-H."/>
            <person name="Song I."/>
            <person name="Kim S."/>
            <person name="Choi T."/>
            <person name="Kim D."/>
            <person name="Ryu S."/>
            <person name="Kim W."/>
        </authorList>
    </citation>
    <scope>NUCLEOTIDE SEQUENCE [LARGE SCALE GENOMIC DNA]</scope>
    <source>
        <tissue evidence="2">Muscle</tissue>
    </source>
</reference>
<comment type="caution">
    <text evidence="2">The sequence shown here is derived from an EMBL/GenBank/DDBJ whole genome shotgun (WGS) entry which is preliminary data.</text>
</comment>
<dbReference type="AlphaFoldDB" id="A0A5B7FA61"/>
<evidence type="ECO:0000313" key="2">
    <source>
        <dbReference type="EMBL" id="MPC41973.1"/>
    </source>
</evidence>
<evidence type="ECO:0000313" key="3">
    <source>
        <dbReference type="Proteomes" id="UP000324222"/>
    </source>
</evidence>